<dbReference type="RefSeq" id="WP_043790384.1">
    <property type="nucleotide sequence ID" value="NZ_CAJUXZ010000001.1"/>
</dbReference>
<accession>A0AAX3YGR2</accession>
<keyword evidence="3" id="KW-1185">Reference proteome</keyword>
<protein>
    <submittedName>
        <fullName evidence="2">Uncharacterized protein</fullName>
    </submittedName>
</protein>
<dbReference type="Gene3D" id="1.10.8.1060">
    <property type="entry name" value="Corynebacterium glutamicum thioredoxin-dependent arsenate reductase, N-terminal domain"/>
    <property type="match status" value="1"/>
</dbReference>
<dbReference type="EMBL" id="CP130953">
    <property type="protein sequence ID" value="WLF47224.1"/>
    <property type="molecule type" value="Genomic_DNA"/>
</dbReference>
<dbReference type="Proteomes" id="UP001066327">
    <property type="component" value="Unassembled WGS sequence"/>
</dbReference>
<dbReference type="NCBIfam" id="NF046112">
    <property type="entry name" value="MSMEG_6209_Nter"/>
    <property type="match status" value="1"/>
</dbReference>
<dbReference type="AlphaFoldDB" id="A0AAX3YGR2"/>
<evidence type="ECO:0000313" key="3">
    <source>
        <dbReference type="Proteomes" id="UP001066327"/>
    </source>
</evidence>
<evidence type="ECO:0000313" key="1">
    <source>
        <dbReference type="EMBL" id="MCZ4583499.1"/>
    </source>
</evidence>
<dbReference type="EMBL" id="JAPWIS010000003">
    <property type="protein sequence ID" value="MCZ4583499.1"/>
    <property type="molecule type" value="Genomic_DNA"/>
</dbReference>
<name>A0AAX3YGR2_RHOOP</name>
<proteinExistence type="predicted"/>
<reference evidence="1" key="1">
    <citation type="submission" date="2022-12" db="EMBL/GenBank/DDBJ databases">
        <authorList>
            <person name="Krivoruchko A.V."/>
            <person name="Elkin A."/>
        </authorList>
    </citation>
    <scope>NUCLEOTIDE SEQUENCE</scope>
    <source>
        <strain evidence="1">IEGM 249</strain>
    </source>
</reference>
<evidence type="ECO:0000313" key="2">
    <source>
        <dbReference type="EMBL" id="WLF47224.1"/>
    </source>
</evidence>
<gene>
    <name evidence="1" type="ORF">O4328_07325</name>
    <name evidence="2" type="ORF">Q5707_36155</name>
</gene>
<evidence type="ECO:0000313" key="4">
    <source>
        <dbReference type="Proteomes" id="UP001231166"/>
    </source>
</evidence>
<sequence length="65" mass="7314">MNSTTEEQHISVVRQRLAARFPTIDSGVINQAIDTAHHQFDGRPVRDFVPLLVERAALRSLTDDT</sequence>
<organism evidence="2 4">
    <name type="scientific">Rhodococcus opacus</name>
    <name type="common">Nocardia opaca</name>
    <dbReference type="NCBI Taxonomy" id="37919"/>
    <lineage>
        <taxon>Bacteria</taxon>
        <taxon>Bacillati</taxon>
        <taxon>Actinomycetota</taxon>
        <taxon>Actinomycetes</taxon>
        <taxon>Mycobacteriales</taxon>
        <taxon>Nocardiaceae</taxon>
        <taxon>Rhodococcus</taxon>
    </lineage>
</organism>
<reference evidence="2" key="2">
    <citation type="submission" date="2023-07" db="EMBL/GenBank/DDBJ databases">
        <title>Genomic analysis of Rhodococcus opacus VOC-14 with glycol ethers degradation activity.</title>
        <authorList>
            <person name="Narkevich D.A."/>
            <person name="Hlushen A.M."/>
            <person name="Akhremchuk A.E."/>
            <person name="Sikolenko M.A."/>
            <person name="Valentovich L.N."/>
        </authorList>
    </citation>
    <scope>NUCLEOTIDE SEQUENCE</scope>
    <source>
        <strain evidence="2">VOC-14</strain>
    </source>
</reference>
<dbReference type="Proteomes" id="UP001231166">
    <property type="component" value="Chromosome"/>
</dbReference>